<dbReference type="NCBIfam" id="TIGR01168">
    <property type="entry name" value="YSIRK_signal"/>
    <property type="match status" value="1"/>
</dbReference>
<feature type="compositionally biased region" description="Polar residues" evidence="4">
    <location>
        <begin position="117"/>
        <end position="126"/>
    </location>
</feature>
<evidence type="ECO:0000256" key="5">
    <source>
        <dbReference type="SAM" id="SignalP"/>
    </source>
</evidence>
<dbReference type="InterPro" id="IPR027636">
    <property type="entry name" value="Glucan-bd_rpt"/>
</dbReference>
<dbReference type="Proteomes" id="UP001595901">
    <property type="component" value="Unassembled WGS sequence"/>
</dbReference>
<evidence type="ECO:0000256" key="1">
    <source>
        <dbReference type="ARBA" id="ARBA00022729"/>
    </source>
</evidence>
<evidence type="ECO:0000259" key="6">
    <source>
        <dbReference type="Pfam" id="PF04650"/>
    </source>
</evidence>
<feature type="repeat" description="Cell wall-binding" evidence="3">
    <location>
        <begin position="132"/>
        <end position="152"/>
    </location>
</feature>
<dbReference type="PROSITE" id="PS51170">
    <property type="entry name" value="CW"/>
    <property type="match status" value="1"/>
</dbReference>
<comment type="caution">
    <text evidence="7">The sequence shown here is derived from an EMBL/GenBank/DDBJ whole genome shotgun (WGS) entry which is preliminary data.</text>
</comment>
<evidence type="ECO:0000256" key="3">
    <source>
        <dbReference type="PROSITE-ProRule" id="PRU00591"/>
    </source>
</evidence>
<evidence type="ECO:0000313" key="8">
    <source>
        <dbReference type="Proteomes" id="UP001595901"/>
    </source>
</evidence>
<sequence length="763" mass="82008">MEKKEHYSLRKLKFGLVSVAVAAFLIGTAGVVQADDVSKDEAQQDTVTVPSQLTDTQNSLQETPTAVSSNQSPVTPEAADNYQTDDTEAGNNVGPVQVADGESEAAVADPDSKDTSTETSQKVSDTASIPYQNTFVDDGQGNWYYLDNNGQNVTGLQTIDGKQLYFAPDGKQVKGREATIDNKVYYFDAHSGEMWVSRFHLGDDGQSWFYYGADGARVGGAQQIAGQDMYFDPETGKQAKNTFLQGDNNSWFYYGKDGVRVRGSKTIAGHIMYFDPETGKQAKGDFVQESDGKRRYYDADSGSLWTNRFLQFDNSWYYLGPDGVPVTGSQKIAGQNLYFREDGRQVKGDSVIDAEGVARYYDANSGDLVNGDTTEDDDKPQSDIKDSGNIILDGSRARTNSQSVSISDKTITITQSGTYRIKGKSDNFQILIADSVSSEVQLILDNVTMTGTNTAIISESKKARLIITLENKTNNSLSNTATDQKGAVISSPAELIINGSGSLTITAPNKAISVSSKENINKGNITITNANLIINAKGDAIHATNNLRIDKSNIDIQSSEEGIEGKVITIQDSDIKIVATDDGINAVDWTQSDKNIGGNVHSASTMNDIQMNLYNSNITINSAGDGLDSNGNVTINGGNLIVTAPSKSYGNSYDSAIDFDGIGIIRNGTVWATGTPITSQGFSEGSTQAHLKVNISGVSGDRISIVDENGNTLDSFVAQRDFQNLVYSSAKLTNGHSYGVKAGQNSVNTTAVLKDTTSYKYLG</sequence>
<feature type="domain" description="YSIRK Gram-positive signal peptide" evidence="6">
    <location>
        <begin position="2"/>
        <end position="27"/>
    </location>
</feature>
<dbReference type="InterPro" id="IPR005877">
    <property type="entry name" value="YSIRK_signal_dom"/>
</dbReference>
<feature type="signal peptide" evidence="5">
    <location>
        <begin position="1"/>
        <end position="34"/>
    </location>
</feature>
<protein>
    <submittedName>
        <fullName evidence="7">Carbohydrate-binding domain-containing protein</fullName>
    </submittedName>
</protein>
<dbReference type="Pfam" id="PF04650">
    <property type="entry name" value="YSIRK_signal"/>
    <property type="match status" value="1"/>
</dbReference>
<feature type="compositionally biased region" description="Polar residues" evidence="4">
    <location>
        <begin position="44"/>
        <end position="74"/>
    </location>
</feature>
<dbReference type="InterPro" id="IPR018337">
    <property type="entry name" value="Cell_wall/Cho-bd_repeat"/>
</dbReference>
<feature type="chain" id="PRO_5046477374" evidence="5">
    <location>
        <begin position="35"/>
        <end position="763"/>
    </location>
</feature>
<dbReference type="InterPro" id="IPR025584">
    <property type="entry name" value="Cthe_2159"/>
</dbReference>
<gene>
    <name evidence="7" type="ORF">ACFOSE_02435</name>
</gene>
<accession>A0ABV8CZD6</accession>
<dbReference type="RefSeq" id="WP_380430039.1">
    <property type="nucleotide sequence ID" value="NZ_JBHSAC010000021.1"/>
</dbReference>
<dbReference type="NCBIfam" id="TIGR04035">
    <property type="entry name" value="glucan_65_rpt"/>
    <property type="match status" value="3"/>
</dbReference>
<evidence type="ECO:0000256" key="4">
    <source>
        <dbReference type="SAM" id="MobiDB-lite"/>
    </source>
</evidence>
<dbReference type="Pfam" id="PF01473">
    <property type="entry name" value="Choline_bind_1"/>
    <property type="match status" value="1"/>
</dbReference>
<keyword evidence="2" id="KW-0677">Repeat</keyword>
<dbReference type="Pfam" id="PF14262">
    <property type="entry name" value="Cthe_2159"/>
    <property type="match status" value="1"/>
</dbReference>
<dbReference type="Pfam" id="PF19127">
    <property type="entry name" value="Choline_bind_3"/>
    <property type="match status" value="4"/>
</dbReference>
<organism evidence="7 8">
    <name type="scientific">Streptococcus dentapri</name>
    <dbReference type="NCBI Taxonomy" id="573564"/>
    <lineage>
        <taxon>Bacteria</taxon>
        <taxon>Bacillati</taxon>
        <taxon>Bacillota</taxon>
        <taxon>Bacilli</taxon>
        <taxon>Lactobacillales</taxon>
        <taxon>Streptococcaceae</taxon>
        <taxon>Streptococcus</taxon>
    </lineage>
</organism>
<dbReference type="SUPFAM" id="SSF69360">
    <property type="entry name" value="Cell wall binding repeat"/>
    <property type="match status" value="2"/>
</dbReference>
<proteinExistence type="predicted"/>
<keyword evidence="8" id="KW-1185">Reference proteome</keyword>
<keyword evidence="1 5" id="KW-0732">Signal</keyword>
<feature type="region of interest" description="Disordered" evidence="4">
    <location>
        <begin position="43"/>
        <end position="126"/>
    </location>
</feature>
<dbReference type="Gene3D" id="2.10.270.10">
    <property type="entry name" value="Cholin Binding"/>
    <property type="match status" value="2"/>
</dbReference>
<dbReference type="EMBL" id="JBHSAC010000021">
    <property type="protein sequence ID" value="MFC3931650.1"/>
    <property type="molecule type" value="Genomic_DNA"/>
</dbReference>
<evidence type="ECO:0000256" key="2">
    <source>
        <dbReference type="ARBA" id="ARBA00022737"/>
    </source>
</evidence>
<reference evidence="8" key="1">
    <citation type="journal article" date="2019" name="Int. J. Syst. Evol. Microbiol.">
        <title>The Global Catalogue of Microorganisms (GCM) 10K type strain sequencing project: providing services to taxonomists for standard genome sequencing and annotation.</title>
        <authorList>
            <consortium name="The Broad Institute Genomics Platform"/>
            <consortium name="The Broad Institute Genome Sequencing Center for Infectious Disease"/>
            <person name="Wu L."/>
            <person name="Ma J."/>
        </authorList>
    </citation>
    <scope>NUCLEOTIDE SEQUENCE [LARGE SCALE GENOMIC DNA]</scope>
    <source>
        <strain evidence="8">CCUG 58728</strain>
    </source>
</reference>
<name>A0ABV8CZD6_9STRE</name>
<evidence type="ECO:0000313" key="7">
    <source>
        <dbReference type="EMBL" id="MFC3931650.1"/>
    </source>
</evidence>